<proteinExistence type="predicted"/>
<dbReference type="AlphaFoldDB" id="A0A1E3AG92"/>
<feature type="region of interest" description="Disordered" evidence="1">
    <location>
        <begin position="39"/>
        <end position="68"/>
    </location>
</feature>
<protein>
    <recommendedName>
        <fullName evidence="4">Stage III sporulation protein AG</fullName>
    </recommendedName>
</protein>
<dbReference type="PATRIC" id="fig|1432052.4.peg.3964"/>
<evidence type="ECO:0000256" key="1">
    <source>
        <dbReference type="SAM" id="MobiDB-lite"/>
    </source>
</evidence>
<sequence length="197" mass="21087">MGDRLASWKKKLTKENMAILALLGILLMVIALPVKKTENAGDETGLSDTGSDTMKTSETEKNDGDGSYTQEVENRLEALLSSMDGVGEVKVMVTLSSSVEQVVEKDVPYSMDTTKETDSAGGSRDVVNSKQEETTVYVTDQAGNKTPYISKTLEPAIEGVTVVAQGGGNAVVQKNITDVIQALFGVEAHKIKVVKMK</sequence>
<accession>A0A1E3AG92</accession>
<gene>
    <name evidence="2" type="ORF">BEI61_03568</name>
</gene>
<dbReference type="Proteomes" id="UP000094067">
    <property type="component" value="Unassembled WGS sequence"/>
</dbReference>
<dbReference type="RefSeq" id="WP_069153248.1">
    <property type="nucleotide sequence ID" value="NZ_MCGH01000002.1"/>
</dbReference>
<evidence type="ECO:0000313" key="3">
    <source>
        <dbReference type="Proteomes" id="UP000094067"/>
    </source>
</evidence>
<comment type="caution">
    <text evidence="2">The sequence shown here is derived from an EMBL/GenBank/DDBJ whole genome shotgun (WGS) entry which is preliminary data.</text>
</comment>
<evidence type="ECO:0008006" key="4">
    <source>
        <dbReference type="Google" id="ProtNLM"/>
    </source>
</evidence>
<organism evidence="2 3">
    <name type="scientific">Eisenbergiella tayi</name>
    <dbReference type="NCBI Taxonomy" id="1432052"/>
    <lineage>
        <taxon>Bacteria</taxon>
        <taxon>Bacillati</taxon>
        <taxon>Bacillota</taxon>
        <taxon>Clostridia</taxon>
        <taxon>Lachnospirales</taxon>
        <taxon>Lachnospiraceae</taxon>
        <taxon>Eisenbergiella</taxon>
    </lineage>
</organism>
<dbReference type="EMBL" id="MCGH01000002">
    <property type="protein sequence ID" value="ODM07677.1"/>
    <property type="molecule type" value="Genomic_DNA"/>
</dbReference>
<name>A0A1E3AG92_9FIRM</name>
<feature type="compositionally biased region" description="Basic and acidic residues" evidence="1">
    <location>
        <begin position="55"/>
        <end position="64"/>
    </location>
</feature>
<reference evidence="2 3" key="1">
    <citation type="submission" date="2016-07" db="EMBL/GenBank/DDBJ databases">
        <title>Characterization of isolates of Eisenbergiella tayi derived from blood cultures, using whole genome sequencing.</title>
        <authorList>
            <person name="Burdz T."/>
            <person name="Wiebe D."/>
            <person name="Huynh C."/>
            <person name="Bernard K."/>
        </authorList>
    </citation>
    <scope>NUCLEOTIDE SEQUENCE [LARGE SCALE GENOMIC DNA]</scope>
    <source>
        <strain evidence="2 3">NML 110608</strain>
    </source>
</reference>
<evidence type="ECO:0000313" key="2">
    <source>
        <dbReference type="EMBL" id="ODM07677.1"/>
    </source>
</evidence>